<dbReference type="RefSeq" id="WP_346240093.1">
    <property type="nucleotide sequence ID" value="NZ_JAZHYP010000001.1"/>
</dbReference>
<reference evidence="2 3" key="1">
    <citation type="submission" date="2024-01" db="EMBL/GenBank/DDBJ databases">
        <title>Mariniflexile litorale sp. nov., isolated from the shallow sediments of the Sea of Japan.</title>
        <authorList>
            <person name="Romanenko L."/>
            <person name="Bystritskaya E."/>
            <person name="Isaeva M."/>
        </authorList>
    </citation>
    <scope>NUCLEOTIDE SEQUENCE [LARGE SCALE GENOMIC DNA]</scope>
    <source>
        <strain evidence="2 3">KCTC 32427</strain>
    </source>
</reference>
<dbReference type="Proteomes" id="UP001416393">
    <property type="component" value="Unassembled WGS sequence"/>
</dbReference>
<keyword evidence="1" id="KW-1133">Transmembrane helix</keyword>
<keyword evidence="3" id="KW-1185">Reference proteome</keyword>
<comment type="caution">
    <text evidence="2">The sequence shown here is derived from an EMBL/GenBank/DDBJ whole genome shotgun (WGS) entry which is preliminary data.</text>
</comment>
<protein>
    <submittedName>
        <fullName evidence="2">Uncharacterized protein</fullName>
    </submittedName>
</protein>
<name>A0ABV0A997_9FLAO</name>
<feature type="transmembrane region" description="Helical" evidence="1">
    <location>
        <begin position="91"/>
        <end position="108"/>
    </location>
</feature>
<proteinExistence type="predicted"/>
<evidence type="ECO:0000313" key="2">
    <source>
        <dbReference type="EMBL" id="MEN3322546.1"/>
    </source>
</evidence>
<evidence type="ECO:0000313" key="3">
    <source>
        <dbReference type="Proteomes" id="UP001416393"/>
    </source>
</evidence>
<dbReference type="EMBL" id="JAZHYP010000001">
    <property type="protein sequence ID" value="MEN3322546.1"/>
    <property type="molecule type" value="Genomic_DNA"/>
</dbReference>
<keyword evidence="1" id="KW-0812">Transmembrane</keyword>
<organism evidence="2 3">
    <name type="scientific">Mariniflexile soesokkakense</name>
    <dbReference type="NCBI Taxonomy" id="1343160"/>
    <lineage>
        <taxon>Bacteria</taxon>
        <taxon>Pseudomonadati</taxon>
        <taxon>Bacteroidota</taxon>
        <taxon>Flavobacteriia</taxon>
        <taxon>Flavobacteriales</taxon>
        <taxon>Flavobacteriaceae</taxon>
        <taxon>Mariniflexile</taxon>
    </lineage>
</organism>
<feature type="transmembrane region" description="Helical" evidence="1">
    <location>
        <begin position="67"/>
        <end position="85"/>
    </location>
</feature>
<accession>A0ABV0A997</accession>
<sequence length="124" mass="14545">MKLETAEDFLKKFDYNYERRDNALIVDMEFSQKVLVDFSNPENVVMTNKLKGWNFLTGIIPSSIKNAIVLNVIIGGILSLIISIYDTKAGMFFFLGLLFWVLVWFTFYHSKFNKLQQFLTKWVN</sequence>
<keyword evidence="1" id="KW-0472">Membrane</keyword>
<evidence type="ECO:0000256" key="1">
    <source>
        <dbReference type="SAM" id="Phobius"/>
    </source>
</evidence>
<gene>
    <name evidence="2" type="ORF">VP395_02285</name>
</gene>